<proteinExistence type="predicted"/>
<feature type="transmembrane region" description="Helical" evidence="1">
    <location>
        <begin position="5"/>
        <end position="24"/>
    </location>
</feature>
<comment type="caution">
    <text evidence="2">The sequence shown here is derived from an EMBL/GenBank/DDBJ whole genome shotgun (WGS) entry which is preliminary data.</text>
</comment>
<protein>
    <submittedName>
        <fullName evidence="2">Uncharacterized protein</fullName>
    </submittedName>
</protein>
<dbReference type="OrthoDB" id="2972742at2"/>
<reference evidence="2 3" key="1">
    <citation type="submission" date="2019-11" db="EMBL/GenBank/DDBJ databases">
        <title>Genome sequences of 17 halophilic strains isolated from different environments.</title>
        <authorList>
            <person name="Furrow R.E."/>
        </authorList>
    </citation>
    <scope>NUCLEOTIDE SEQUENCE [LARGE SCALE GENOMIC DNA]</scope>
    <source>
        <strain evidence="2 3">SL-4</strain>
    </source>
</reference>
<keyword evidence="1" id="KW-1133">Transmembrane helix</keyword>
<dbReference type="GeneID" id="78006548"/>
<dbReference type="RefSeq" id="WP_160912234.1">
    <property type="nucleotide sequence ID" value="NZ_WMFA01000002.1"/>
</dbReference>
<sequence length="90" mass="10659">MTNLVLFVLLLAWGFLLYFGLHFVEQEDPYIGENMAIFLVYVIWGAGYFMQLKQPTVKRVVVVLLISLGMQVLLFYSLYYVVTFFEWIFE</sequence>
<evidence type="ECO:0000313" key="2">
    <source>
        <dbReference type="EMBL" id="MYL70403.1"/>
    </source>
</evidence>
<dbReference type="Proteomes" id="UP000450457">
    <property type="component" value="Unassembled WGS sequence"/>
</dbReference>
<gene>
    <name evidence="2" type="ORF">GLW00_06070</name>
</gene>
<name>A0A845F879_9BACI</name>
<dbReference type="AlphaFoldDB" id="A0A845F879"/>
<feature type="transmembrane region" description="Helical" evidence="1">
    <location>
        <begin position="30"/>
        <end position="49"/>
    </location>
</feature>
<accession>A0A845F879</accession>
<evidence type="ECO:0000256" key="1">
    <source>
        <dbReference type="SAM" id="Phobius"/>
    </source>
</evidence>
<evidence type="ECO:0000313" key="3">
    <source>
        <dbReference type="Proteomes" id="UP000450457"/>
    </source>
</evidence>
<dbReference type="EMBL" id="WMFA01000002">
    <property type="protein sequence ID" value="MYL70403.1"/>
    <property type="molecule type" value="Genomic_DNA"/>
</dbReference>
<feature type="transmembrane region" description="Helical" evidence="1">
    <location>
        <begin position="61"/>
        <end position="82"/>
    </location>
</feature>
<keyword evidence="1" id="KW-0472">Membrane</keyword>
<keyword evidence="1" id="KW-0812">Transmembrane</keyword>
<organism evidence="2 3">
    <name type="scientific">Halobacillus litoralis</name>
    <dbReference type="NCBI Taxonomy" id="45668"/>
    <lineage>
        <taxon>Bacteria</taxon>
        <taxon>Bacillati</taxon>
        <taxon>Bacillota</taxon>
        <taxon>Bacilli</taxon>
        <taxon>Bacillales</taxon>
        <taxon>Bacillaceae</taxon>
        <taxon>Halobacillus</taxon>
    </lineage>
</organism>